<dbReference type="OrthoDB" id="2688393at2759"/>
<accession>J0DC90</accession>
<dbReference type="OMA" id="DEWEFAY"/>
<keyword evidence="2" id="KW-1185">Reference proteome</keyword>
<feature type="non-terminal residue" evidence="1">
    <location>
        <position position="1"/>
    </location>
</feature>
<dbReference type="KEGG" id="adl:AURDEDRAFT_33359"/>
<gene>
    <name evidence="1" type="ORF">AURDEDRAFT_33359</name>
</gene>
<dbReference type="EMBL" id="JH687810">
    <property type="protein sequence ID" value="EJD39709.1"/>
    <property type="molecule type" value="Genomic_DNA"/>
</dbReference>
<evidence type="ECO:0000313" key="2">
    <source>
        <dbReference type="Proteomes" id="UP000006514"/>
    </source>
</evidence>
<reference evidence="2" key="1">
    <citation type="journal article" date="2012" name="Science">
        <title>The Paleozoic origin of enzymatic lignin decomposition reconstructed from 31 fungal genomes.</title>
        <authorList>
            <person name="Floudas D."/>
            <person name="Binder M."/>
            <person name="Riley R."/>
            <person name="Barry K."/>
            <person name="Blanchette R.A."/>
            <person name="Henrissat B."/>
            <person name="Martinez A.T."/>
            <person name="Otillar R."/>
            <person name="Spatafora J.W."/>
            <person name="Yadav J.S."/>
            <person name="Aerts A."/>
            <person name="Benoit I."/>
            <person name="Boyd A."/>
            <person name="Carlson A."/>
            <person name="Copeland A."/>
            <person name="Coutinho P.M."/>
            <person name="de Vries R.P."/>
            <person name="Ferreira P."/>
            <person name="Findley K."/>
            <person name="Foster B."/>
            <person name="Gaskell J."/>
            <person name="Glotzer D."/>
            <person name="Gorecki P."/>
            <person name="Heitman J."/>
            <person name="Hesse C."/>
            <person name="Hori C."/>
            <person name="Igarashi K."/>
            <person name="Jurgens J.A."/>
            <person name="Kallen N."/>
            <person name="Kersten P."/>
            <person name="Kohler A."/>
            <person name="Kuees U."/>
            <person name="Kumar T.K.A."/>
            <person name="Kuo A."/>
            <person name="LaButti K."/>
            <person name="Larrondo L.F."/>
            <person name="Lindquist E."/>
            <person name="Ling A."/>
            <person name="Lombard V."/>
            <person name="Lucas S."/>
            <person name="Lundell T."/>
            <person name="Martin R."/>
            <person name="McLaughlin D.J."/>
            <person name="Morgenstern I."/>
            <person name="Morin E."/>
            <person name="Murat C."/>
            <person name="Nagy L.G."/>
            <person name="Nolan M."/>
            <person name="Ohm R.A."/>
            <person name="Patyshakuliyeva A."/>
            <person name="Rokas A."/>
            <person name="Ruiz-Duenas F.J."/>
            <person name="Sabat G."/>
            <person name="Salamov A."/>
            <person name="Samejima M."/>
            <person name="Schmutz J."/>
            <person name="Slot J.C."/>
            <person name="St John F."/>
            <person name="Stenlid J."/>
            <person name="Sun H."/>
            <person name="Sun S."/>
            <person name="Syed K."/>
            <person name="Tsang A."/>
            <person name="Wiebenga A."/>
            <person name="Young D."/>
            <person name="Pisabarro A."/>
            <person name="Eastwood D.C."/>
            <person name="Martin F."/>
            <person name="Cullen D."/>
            <person name="Grigoriev I.V."/>
            <person name="Hibbett D.S."/>
        </authorList>
    </citation>
    <scope>NUCLEOTIDE SEQUENCE [LARGE SCALE GENOMIC DNA]</scope>
    <source>
        <strain evidence="2">TFB10046</strain>
    </source>
</reference>
<feature type="non-terminal residue" evidence="1">
    <location>
        <position position="132"/>
    </location>
</feature>
<organism evidence="1 2">
    <name type="scientific">Auricularia subglabra (strain TFB-10046 / SS5)</name>
    <name type="common">White-rot fungus</name>
    <name type="synonym">Auricularia delicata (strain TFB10046)</name>
    <dbReference type="NCBI Taxonomy" id="717982"/>
    <lineage>
        <taxon>Eukaryota</taxon>
        <taxon>Fungi</taxon>
        <taxon>Dikarya</taxon>
        <taxon>Basidiomycota</taxon>
        <taxon>Agaricomycotina</taxon>
        <taxon>Agaricomycetes</taxon>
        <taxon>Auriculariales</taxon>
        <taxon>Auriculariaceae</taxon>
        <taxon>Auricularia</taxon>
    </lineage>
</organism>
<dbReference type="InterPro" id="IPR041078">
    <property type="entry name" value="Plavaka"/>
</dbReference>
<dbReference type="Proteomes" id="UP000006514">
    <property type="component" value="Unassembled WGS sequence"/>
</dbReference>
<name>J0DC90_AURST</name>
<dbReference type="InParanoid" id="J0DC90"/>
<sequence length="132" mass="15287">PFETRRREQQARGETPYAPFADADEWEFAYWIAKSGLSHGEIDKLLKLRKVRGMSVSFKMSREYLKCLDGLPQGQPWLLKKIGLEGDILDAQGKPRIEKLELWYRDAVEIISDLLANPAFADCTDFEPIRVW</sequence>
<protein>
    <submittedName>
        <fullName evidence="1">Uncharacterized protein</fullName>
    </submittedName>
</protein>
<dbReference type="AlphaFoldDB" id="J0DC90"/>
<evidence type="ECO:0000313" key="1">
    <source>
        <dbReference type="EMBL" id="EJD39709.1"/>
    </source>
</evidence>
<proteinExistence type="predicted"/>
<dbReference type="Pfam" id="PF18759">
    <property type="entry name" value="Plavaka"/>
    <property type="match status" value="1"/>
</dbReference>